<evidence type="ECO:0000259" key="5">
    <source>
        <dbReference type="PROSITE" id="PS50137"/>
    </source>
</evidence>
<gene>
    <name evidence="6" type="ORF">LITE_LOCUS31202</name>
</gene>
<evidence type="ECO:0000256" key="2">
    <source>
        <dbReference type="ARBA" id="ARBA00022884"/>
    </source>
</evidence>
<dbReference type="GO" id="GO:0003723">
    <property type="term" value="F:RNA binding"/>
    <property type="evidence" value="ECO:0007669"/>
    <property type="project" value="UniProtKB-UniRule"/>
</dbReference>
<dbReference type="PROSITE" id="PS50137">
    <property type="entry name" value="DS_RBD"/>
    <property type="match status" value="2"/>
</dbReference>
<dbReference type="Proteomes" id="UP001154282">
    <property type="component" value="Unassembled WGS sequence"/>
</dbReference>
<evidence type="ECO:0000313" key="7">
    <source>
        <dbReference type="Proteomes" id="UP001154282"/>
    </source>
</evidence>
<dbReference type="AlphaFoldDB" id="A0AAV0N1G9"/>
<evidence type="ECO:0000313" key="6">
    <source>
        <dbReference type="EMBL" id="CAI0452384.1"/>
    </source>
</evidence>
<keyword evidence="7" id="KW-1185">Reference proteome</keyword>
<dbReference type="PANTHER" id="PTHR46031">
    <property type="match status" value="1"/>
</dbReference>
<feature type="domain" description="DRBM" evidence="5">
    <location>
        <begin position="160"/>
        <end position="228"/>
    </location>
</feature>
<reference evidence="6" key="1">
    <citation type="submission" date="2022-08" db="EMBL/GenBank/DDBJ databases">
        <authorList>
            <person name="Gutierrez-Valencia J."/>
        </authorList>
    </citation>
    <scope>NUCLEOTIDE SEQUENCE</scope>
</reference>
<comment type="caution">
    <text evidence="6">The sequence shown here is derived from an EMBL/GenBank/DDBJ whole genome shotgun (WGS) entry which is preliminary data.</text>
</comment>
<dbReference type="Pfam" id="PF00035">
    <property type="entry name" value="dsrm"/>
    <property type="match status" value="2"/>
</dbReference>
<protein>
    <recommendedName>
        <fullName evidence="5">DRBM domain-containing protein</fullName>
    </recommendedName>
</protein>
<dbReference type="SMART" id="SM00358">
    <property type="entry name" value="DSRM"/>
    <property type="match status" value="2"/>
</dbReference>
<proteinExistence type="predicted"/>
<dbReference type="PANTHER" id="PTHR46031:SF31">
    <property type="entry name" value="DOUBLE-STRANDED RNA-BINDING PROTEIN 1-LIKE"/>
    <property type="match status" value="1"/>
</dbReference>
<evidence type="ECO:0000256" key="3">
    <source>
        <dbReference type="PROSITE-ProRule" id="PRU00266"/>
    </source>
</evidence>
<keyword evidence="2 3" id="KW-0694">RNA-binding</keyword>
<keyword evidence="1" id="KW-0677">Repeat</keyword>
<dbReference type="SUPFAM" id="SSF54768">
    <property type="entry name" value="dsRNA-binding domain-like"/>
    <property type="match status" value="2"/>
</dbReference>
<sequence>MSKFIFCAGNNLWGFLRTGRMFKTQLQELCQKKRWALPWYSAMRDGPDHSPRFKASVSIDGLTFHSPPSCNSFKQAQNEAAQIAFRHFTSPPTSKDYQSLCIPGSEVPSNDHHDPDALNSGSSNEALQEAGFLNRSLQFPPLKSFFLFQTSSSGEYVPGFYKNLLQELAQRERTLLPVYKTMKTGPPHLPAFISSVEVGAEKFQGEEGKSKKEAEMNAAKVAYTTLKLASKKCPAPGPTETEGYKEEVKEVINLTAAEAARSSDEVVTKKPEASNYSHSQLVNPAEKIPCPSSSIASQQTKARSELVLNKVRVYTSYPDIEFPQGVTIMPFGDDRWVAIRLELPDQLA</sequence>
<name>A0AAV0N1G9_9ROSI</name>
<dbReference type="EMBL" id="CAMGYJ010000007">
    <property type="protein sequence ID" value="CAI0452384.1"/>
    <property type="molecule type" value="Genomic_DNA"/>
</dbReference>
<evidence type="ECO:0000256" key="1">
    <source>
        <dbReference type="ARBA" id="ARBA00022737"/>
    </source>
</evidence>
<dbReference type="Gene3D" id="3.30.160.20">
    <property type="match status" value="2"/>
</dbReference>
<organism evidence="6 7">
    <name type="scientific">Linum tenue</name>
    <dbReference type="NCBI Taxonomy" id="586396"/>
    <lineage>
        <taxon>Eukaryota</taxon>
        <taxon>Viridiplantae</taxon>
        <taxon>Streptophyta</taxon>
        <taxon>Embryophyta</taxon>
        <taxon>Tracheophyta</taxon>
        <taxon>Spermatophyta</taxon>
        <taxon>Magnoliopsida</taxon>
        <taxon>eudicotyledons</taxon>
        <taxon>Gunneridae</taxon>
        <taxon>Pentapetalae</taxon>
        <taxon>rosids</taxon>
        <taxon>fabids</taxon>
        <taxon>Malpighiales</taxon>
        <taxon>Linaceae</taxon>
        <taxon>Linum</taxon>
    </lineage>
</organism>
<evidence type="ECO:0000256" key="4">
    <source>
        <dbReference type="SAM" id="MobiDB-lite"/>
    </source>
</evidence>
<accession>A0AAV0N1G9</accession>
<feature type="region of interest" description="Disordered" evidence="4">
    <location>
        <begin position="96"/>
        <end position="123"/>
    </location>
</feature>
<feature type="domain" description="DRBM" evidence="5">
    <location>
        <begin position="21"/>
        <end position="90"/>
    </location>
</feature>
<dbReference type="InterPro" id="IPR014720">
    <property type="entry name" value="dsRBD_dom"/>
</dbReference>